<evidence type="ECO:0000313" key="5">
    <source>
        <dbReference type="EMBL" id="OCH98251.1"/>
    </source>
</evidence>
<dbReference type="SUPFAM" id="SSF52540">
    <property type="entry name" value="P-loop containing nucleoside triphosphate hydrolases"/>
    <property type="match status" value="1"/>
</dbReference>
<keyword evidence="3 5" id="KW-0067">ATP-binding</keyword>
<comment type="caution">
    <text evidence="5">The sequence shown here is derived from an EMBL/GenBank/DDBJ whole genome shotgun (WGS) entry which is preliminary data.</text>
</comment>
<dbReference type="SMART" id="SM00382">
    <property type="entry name" value="AAA"/>
    <property type="match status" value="1"/>
</dbReference>
<dbReference type="EMBL" id="LYOZ01000016">
    <property type="protein sequence ID" value="OCH98251.1"/>
    <property type="molecule type" value="Genomic_DNA"/>
</dbReference>
<dbReference type="PROSITE" id="PS50893">
    <property type="entry name" value="ABC_TRANSPORTER_2"/>
    <property type="match status" value="1"/>
</dbReference>
<name>A0ABX2XZ86_9GAMM</name>
<evidence type="ECO:0000256" key="1">
    <source>
        <dbReference type="ARBA" id="ARBA00022448"/>
    </source>
</evidence>
<feature type="domain" description="ABC transporter" evidence="4">
    <location>
        <begin position="6"/>
        <end position="243"/>
    </location>
</feature>
<reference evidence="5 6" key="1">
    <citation type="submission" date="2016-05" db="EMBL/GenBank/DDBJ databases">
        <authorList>
            <person name="Prochazka B."/>
            <person name="Indra A."/>
            <person name="Hasenberger P."/>
            <person name="Blaschitz M."/>
            <person name="Wagner L."/>
            <person name="Wewalka G."/>
            <person name="Sorschag S."/>
            <person name="Schmid D."/>
            <person name="Ruppitsch W."/>
        </authorList>
    </citation>
    <scope>NUCLEOTIDE SEQUENCE [LARGE SCALE GENOMIC DNA]</scope>
    <source>
        <strain evidence="5 6">974010_12</strain>
    </source>
</reference>
<dbReference type="Proteomes" id="UP000093336">
    <property type="component" value="Unassembled WGS sequence"/>
</dbReference>
<evidence type="ECO:0000259" key="4">
    <source>
        <dbReference type="PROSITE" id="PS50893"/>
    </source>
</evidence>
<evidence type="ECO:0000313" key="6">
    <source>
        <dbReference type="Proteomes" id="UP000093336"/>
    </source>
</evidence>
<accession>A0ABX2XZ86</accession>
<dbReference type="InterPro" id="IPR027417">
    <property type="entry name" value="P-loop_NTPase"/>
</dbReference>
<dbReference type="PANTHER" id="PTHR43023:SF3">
    <property type="entry name" value="PROTEIN TRIGALACTOSYLDIACYLGLYCEROL 3, CHLOROPLASTIC"/>
    <property type="match status" value="1"/>
</dbReference>
<protein>
    <submittedName>
        <fullName evidence="5">ABC transporter ATP-binding protein</fullName>
    </submittedName>
</protein>
<dbReference type="InterPro" id="IPR003439">
    <property type="entry name" value="ABC_transporter-like_ATP-bd"/>
</dbReference>
<dbReference type="GO" id="GO:0005524">
    <property type="term" value="F:ATP binding"/>
    <property type="evidence" value="ECO:0007669"/>
    <property type="project" value="UniProtKB-KW"/>
</dbReference>
<evidence type="ECO:0000256" key="2">
    <source>
        <dbReference type="ARBA" id="ARBA00022741"/>
    </source>
</evidence>
<dbReference type="Pfam" id="PF00005">
    <property type="entry name" value="ABC_tran"/>
    <property type="match status" value="1"/>
</dbReference>
<dbReference type="RefSeq" id="WP_065620664.1">
    <property type="nucleotide sequence ID" value="NZ_LYOZ01000016.1"/>
</dbReference>
<keyword evidence="1" id="KW-0813">Transport</keyword>
<keyword evidence="6" id="KW-1185">Reference proteome</keyword>
<dbReference type="InterPro" id="IPR003593">
    <property type="entry name" value="AAA+_ATPase"/>
</dbReference>
<keyword evidence="2" id="KW-0547">Nucleotide-binding</keyword>
<dbReference type="PANTHER" id="PTHR43023">
    <property type="entry name" value="PROTEIN TRIGALACTOSYLDIACYLGLYCEROL 3, CHLOROPLASTIC"/>
    <property type="match status" value="1"/>
</dbReference>
<evidence type="ECO:0000256" key="3">
    <source>
        <dbReference type="ARBA" id="ARBA00022840"/>
    </source>
</evidence>
<dbReference type="Gene3D" id="3.40.50.300">
    <property type="entry name" value="P-loop containing nucleotide triphosphate hydrolases"/>
    <property type="match status" value="1"/>
</dbReference>
<organism evidence="5 6">
    <name type="scientific">Legionella jamestowniensis</name>
    <dbReference type="NCBI Taxonomy" id="455"/>
    <lineage>
        <taxon>Bacteria</taxon>
        <taxon>Pseudomonadati</taxon>
        <taxon>Pseudomonadota</taxon>
        <taxon>Gammaproteobacteria</taxon>
        <taxon>Legionellales</taxon>
        <taxon>Legionellaceae</taxon>
        <taxon>Legionella</taxon>
    </lineage>
</organism>
<proteinExistence type="predicted"/>
<sequence length="245" mass="27147">MSEPIIEITGLKNYLGGQWVHSDVNLTVEKGEILAIIGGSGSGKTTILRSLLMLLKPTAGCLKIFGQDISTLDSNRANALRRRWGMLFQHSALFSAMTVLENITFPMREFTTLDKNFMEELAMLKISLVGLPKEAAGKFPSELSGGMQRRAAAARALAMDPELLFLDEPTTGLDPRSARQFDELILFLRDTLNLTIVMISHDIESLKRTTDRIAFVGEGKILDIGPLDNLIKNKHPLIAEYFSKL</sequence>
<gene>
    <name evidence="5" type="ORF">A8135_11850</name>
</gene>